<organism evidence="1 2">
    <name type="scientific">Pholiota conissans</name>
    <dbReference type="NCBI Taxonomy" id="109636"/>
    <lineage>
        <taxon>Eukaryota</taxon>
        <taxon>Fungi</taxon>
        <taxon>Dikarya</taxon>
        <taxon>Basidiomycota</taxon>
        <taxon>Agaricomycotina</taxon>
        <taxon>Agaricomycetes</taxon>
        <taxon>Agaricomycetidae</taxon>
        <taxon>Agaricales</taxon>
        <taxon>Agaricineae</taxon>
        <taxon>Strophariaceae</taxon>
        <taxon>Pholiota</taxon>
    </lineage>
</organism>
<comment type="caution">
    <text evidence="1">The sequence shown here is derived from an EMBL/GenBank/DDBJ whole genome shotgun (WGS) entry which is preliminary data.</text>
</comment>
<proteinExistence type="predicted"/>
<gene>
    <name evidence="1" type="ORF">BDN70DRAFT_935836</name>
</gene>
<keyword evidence="2" id="KW-1185">Reference proteome</keyword>
<accession>A0A9P5YUR9</accession>
<dbReference type="AlphaFoldDB" id="A0A9P5YUR9"/>
<sequence>MAFWHNQLDLTFPDDIFASAQRHFLPLAPPTTDAETLLPNVEELAGPFEDLLGYNFEASDPESQAPSRWTETLSNSLPVSANGESHGVQSQGRIYFHLGALLHHLQSTYTKIKVKVKVKVKEWVLTSLPLAPTPVSN</sequence>
<protein>
    <submittedName>
        <fullName evidence="1">Uncharacterized protein</fullName>
    </submittedName>
</protein>
<evidence type="ECO:0000313" key="2">
    <source>
        <dbReference type="Proteomes" id="UP000807469"/>
    </source>
</evidence>
<dbReference type="Proteomes" id="UP000807469">
    <property type="component" value="Unassembled WGS sequence"/>
</dbReference>
<evidence type="ECO:0000313" key="1">
    <source>
        <dbReference type="EMBL" id="KAF9475498.1"/>
    </source>
</evidence>
<dbReference type="EMBL" id="MU155330">
    <property type="protein sequence ID" value="KAF9475498.1"/>
    <property type="molecule type" value="Genomic_DNA"/>
</dbReference>
<name>A0A9P5YUR9_9AGAR</name>
<reference evidence="1" key="1">
    <citation type="submission" date="2020-11" db="EMBL/GenBank/DDBJ databases">
        <authorList>
            <consortium name="DOE Joint Genome Institute"/>
            <person name="Ahrendt S."/>
            <person name="Riley R."/>
            <person name="Andreopoulos W."/>
            <person name="Labutti K."/>
            <person name="Pangilinan J."/>
            <person name="Ruiz-Duenas F.J."/>
            <person name="Barrasa J.M."/>
            <person name="Sanchez-Garcia M."/>
            <person name="Camarero S."/>
            <person name="Miyauchi S."/>
            <person name="Serrano A."/>
            <person name="Linde D."/>
            <person name="Babiker R."/>
            <person name="Drula E."/>
            <person name="Ayuso-Fernandez I."/>
            <person name="Pacheco R."/>
            <person name="Padilla G."/>
            <person name="Ferreira P."/>
            <person name="Barriuso J."/>
            <person name="Kellner H."/>
            <person name="Castanera R."/>
            <person name="Alfaro M."/>
            <person name="Ramirez L."/>
            <person name="Pisabarro A.G."/>
            <person name="Kuo A."/>
            <person name="Tritt A."/>
            <person name="Lipzen A."/>
            <person name="He G."/>
            <person name="Yan M."/>
            <person name="Ng V."/>
            <person name="Cullen D."/>
            <person name="Martin F."/>
            <person name="Rosso M.-N."/>
            <person name="Henrissat B."/>
            <person name="Hibbett D."/>
            <person name="Martinez A.T."/>
            <person name="Grigoriev I.V."/>
        </authorList>
    </citation>
    <scope>NUCLEOTIDE SEQUENCE</scope>
    <source>
        <strain evidence="1">CIRM-BRFM 674</strain>
    </source>
</reference>